<keyword evidence="3" id="KW-1185">Reference proteome</keyword>
<gene>
    <name evidence="2" type="ORF">CPLU01_05874</name>
</gene>
<accession>A0A8H6NHN3</accession>
<evidence type="ECO:0000313" key="3">
    <source>
        <dbReference type="Proteomes" id="UP000654918"/>
    </source>
</evidence>
<organism evidence="2 3">
    <name type="scientific">Colletotrichum plurivorum</name>
    <dbReference type="NCBI Taxonomy" id="2175906"/>
    <lineage>
        <taxon>Eukaryota</taxon>
        <taxon>Fungi</taxon>
        <taxon>Dikarya</taxon>
        <taxon>Ascomycota</taxon>
        <taxon>Pezizomycotina</taxon>
        <taxon>Sordariomycetes</taxon>
        <taxon>Hypocreomycetidae</taxon>
        <taxon>Glomerellales</taxon>
        <taxon>Glomerellaceae</taxon>
        <taxon>Colletotrichum</taxon>
        <taxon>Colletotrichum orchidearum species complex</taxon>
    </lineage>
</organism>
<proteinExistence type="predicted"/>
<sequence length="115" mass="12231">MPLVGSNSLAILAACRVSPLSKAPRGLASKDGDPDTELEELTLRPEPAAEDPEGGEKAVARDDIVLYPLKWGEVKMPEDGYLQDDGLEEAGGVGHLGFGTVEDDPQPPTNGCRYR</sequence>
<evidence type="ECO:0000313" key="2">
    <source>
        <dbReference type="EMBL" id="KAF6832925.1"/>
    </source>
</evidence>
<name>A0A8H6NHN3_9PEZI</name>
<feature type="region of interest" description="Disordered" evidence="1">
    <location>
        <begin position="82"/>
        <end position="115"/>
    </location>
</feature>
<reference evidence="2" key="1">
    <citation type="journal article" date="2020" name="Phytopathology">
        <title>Genome Sequence Resources of Colletotrichum truncatum, C. plurivorum, C. musicola, and C. sojae: Four Species Pathogenic to Soybean (Glycine max).</title>
        <authorList>
            <person name="Rogerio F."/>
            <person name="Boufleur T.R."/>
            <person name="Ciampi-Guillardi M."/>
            <person name="Sukno S.A."/>
            <person name="Thon M.R."/>
            <person name="Massola Junior N.S."/>
            <person name="Baroncelli R."/>
        </authorList>
    </citation>
    <scope>NUCLEOTIDE SEQUENCE</scope>
    <source>
        <strain evidence="2">LFN00145</strain>
    </source>
</reference>
<dbReference type="Proteomes" id="UP000654918">
    <property type="component" value="Unassembled WGS sequence"/>
</dbReference>
<dbReference type="EMBL" id="WIGO01000064">
    <property type="protein sequence ID" value="KAF6832925.1"/>
    <property type="molecule type" value="Genomic_DNA"/>
</dbReference>
<feature type="region of interest" description="Disordered" evidence="1">
    <location>
        <begin position="22"/>
        <end position="59"/>
    </location>
</feature>
<dbReference type="AlphaFoldDB" id="A0A8H6NHN3"/>
<protein>
    <submittedName>
        <fullName evidence="2">Uncharacterized protein</fullName>
    </submittedName>
</protein>
<evidence type="ECO:0000256" key="1">
    <source>
        <dbReference type="SAM" id="MobiDB-lite"/>
    </source>
</evidence>
<comment type="caution">
    <text evidence="2">The sequence shown here is derived from an EMBL/GenBank/DDBJ whole genome shotgun (WGS) entry which is preliminary data.</text>
</comment>